<gene>
    <name evidence="1" type="ORF">MPSYJ_20860</name>
</gene>
<evidence type="ECO:0000313" key="1">
    <source>
        <dbReference type="EMBL" id="BBX68625.1"/>
    </source>
</evidence>
<evidence type="ECO:0000313" key="2">
    <source>
        <dbReference type="Proteomes" id="UP000466514"/>
    </source>
</evidence>
<protein>
    <recommendedName>
        <fullName evidence="3">Lipoprotein</fullName>
    </recommendedName>
</protein>
<dbReference type="PROSITE" id="PS51257">
    <property type="entry name" value="PROKAR_LIPOPROTEIN"/>
    <property type="match status" value="1"/>
</dbReference>
<keyword evidence="2" id="KW-1185">Reference proteome</keyword>
<dbReference type="Proteomes" id="UP000466514">
    <property type="component" value="Chromosome"/>
</dbReference>
<dbReference type="KEGG" id="mpsc:MPSYJ_20860"/>
<evidence type="ECO:0008006" key="3">
    <source>
        <dbReference type="Google" id="ProtNLM"/>
    </source>
</evidence>
<proteinExistence type="predicted"/>
<dbReference type="AlphaFoldDB" id="A0A7I7M8X1"/>
<reference evidence="1 2" key="1">
    <citation type="journal article" date="2019" name="Emerg. Microbes Infect.">
        <title>Comprehensive subspecies identification of 175 nontuberculous mycobacteria species based on 7547 genomic profiles.</title>
        <authorList>
            <person name="Matsumoto Y."/>
            <person name="Kinjo T."/>
            <person name="Motooka D."/>
            <person name="Nabeya D."/>
            <person name="Jung N."/>
            <person name="Uechi K."/>
            <person name="Horii T."/>
            <person name="Iida T."/>
            <person name="Fujita J."/>
            <person name="Nakamura S."/>
        </authorList>
    </citation>
    <scope>NUCLEOTIDE SEQUENCE [LARGE SCALE GENOMIC DNA]</scope>
    <source>
        <strain evidence="1 2">JCM 13323</strain>
    </source>
</reference>
<dbReference type="EMBL" id="AP022574">
    <property type="protein sequence ID" value="BBX68625.1"/>
    <property type="molecule type" value="Genomic_DNA"/>
</dbReference>
<organism evidence="1 2">
    <name type="scientific">Mycolicibacterium psychrotolerans</name>
    <dbReference type="NCBI Taxonomy" id="216929"/>
    <lineage>
        <taxon>Bacteria</taxon>
        <taxon>Bacillati</taxon>
        <taxon>Actinomycetota</taxon>
        <taxon>Actinomycetes</taxon>
        <taxon>Mycobacteriales</taxon>
        <taxon>Mycobacteriaceae</taxon>
        <taxon>Mycolicibacterium</taxon>
    </lineage>
</organism>
<sequence length="155" mass="17111">MMPTRTRSRRVPRAVAVIALLAATLFLVLTSCPSQRDGIPGRLATAKEETQSAARSGAVSIQLWLERRSTRQLACVQLADARDEITKAFKGVATLTPDSAADLRRQAELTSMMTSLIDDLNTAAMAVRTSAGQPDVRELRQRLLTRVDTLEREYR</sequence>
<name>A0A7I7M8X1_9MYCO</name>
<accession>A0A7I7M8X1</accession>